<evidence type="ECO:0000313" key="2">
    <source>
        <dbReference type="Proteomes" id="UP000198875"/>
    </source>
</evidence>
<dbReference type="Proteomes" id="UP000198875">
    <property type="component" value="Unassembled WGS sequence"/>
</dbReference>
<evidence type="ECO:0000313" key="1">
    <source>
        <dbReference type="EMBL" id="CPR12155.1"/>
    </source>
</evidence>
<gene>
    <name evidence="1" type="ORF">BN971_03449</name>
</gene>
<dbReference type="EMBL" id="CSTD01000003">
    <property type="protein sequence ID" value="CPR12155.1"/>
    <property type="molecule type" value="Genomic_DNA"/>
</dbReference>
<protein>
    <submittedName>
        <fullName evidence="1">Uncharacterized protein</fullName>
    </submittedName>
</protein>
<dbReference type="AlphaFoldDB" id="A0A0U0WCV8"/>
<accession>A0A0U0WCV8</accession>
<name>A0A0U0WCV8_MYCBE</name>
<organism evidence="1 2">
    <name type="scientific">Mycobacterium bohemicum DSM 44277</name>
    <dbReference type="NCBI Taxonomy" id="1236609"/>
    <lineage>
        <taxon>Bacteria</taxon>
        <taxon>Bacillati</taxon>
        <taxon>Actinomycetota</taxon>
        <taxon>Actinomycetes</taxon>
        <taxon>Mycobacteriales</taxon>
        <taxon>Mycobacteriaceae</taxon>
        <taxon>Mycobacterium</taxon>
    </lineage>
</organism>
<dbReference type="OrthoDB" id="4733078at2"/>
<sequence>MAAIAGGPLFLTDADVDGLAVDFLNSPFADDISPDWSLDRRLDGFLRHRCLVPLIDDVSAYDLVRDRVMSYLGAVHGRG</sequence>
<dbReference type="RefSeq" id="WP_085180901.1">
    <property type="nucleotide sequence ID" value="NZ_CSTD01000003.1"/>
</dbReference>
<reference evidence="1 2" key="1">
    <citation type="submission" date="2015-03" db="EMBL/GenBank/DDBJ databases">
        <authorList>
            <person name="Murphy D."/>
        </authorList>
    </citation>
    <scope>NUCLEOTIDE SEQUENCE [LARGE SCALE GENOMIC DNA]</scope>
    <source>
        <strain evidence="1 2">DSM 44277</strain>
    </source>
</reference>
<proteinExistence type="predicted"/>